<sequence>MITDSQFYNLPESFDDSTIINETPMPTPTPEESLNVGYGLEIEDSSSSIDPHNYVFSESHDFGTQVRYLSDSPDVKCVDDHESDSVFEYLNQILMEETVDQKPSMFHDPLALQATEKSFYDVIDKKYPPSPSVAMNSECPQSLCEKTCKTIENSVDSSWSGDPGYYYFSVGQVHPSNRSIQSAFTSSQSSDHSVNTSTCNSLGQIDSFMNMNLIPSQFSDNESKFLFWKGMEDARKFLPSSSELVVGLDKNIWSPRPEKDLPKVELGVEKDHSSYSRGRKHLHCQDSDIDTRSRKLSAVYEDDDELIELMDNVLIRDVEGVTVSSKGDVKFRNGIEKYWEQNPITRMPKTGKSPSKTEGVESVYLQSLLLSCAQAAASNDFRNAQEQLKQIRQYASCTGDASQRVANVFANGLEARLAGTVTQMYAALPSKRISPSDMLRAYQVYLSICPFKEIATCFANKIILKIAAKGPTLHIVDFGISYGFQWPAFIQFLSMRQSGPPKLRITGIDFPQAGFRPAELIEETGQRLAKYCKRFNVPFEYQSIACQNWETIDINDLKLARDEILVVNCLYRFQHLHEETEIAESPKDGVLRLIKSMKPDLFVHSVINGSYNSPFFMTRFREAFFYYASLFDMLHVTLPHDDLQRLDFEKEFYMREVVNIIACEGKQRVVRSETYKQWQIRSVRAGLKCLPVEDRILLKGNMEAGYHKDFLYDEDCNWVLQGWKGRVLFASSCWVPV</sequence>
<feature type="region of interest" description="VHIID" evidence="3">
    <location>
        <begin position="442"/>
        <end position="507"/>
    </location>
</feature>
<comment type="caution">
    <text evidence="4">The sequence shown here is derived from an EMBL/GenBank/DDBJ whole genome shotgun (WGS) entry which is preliminary data.</text>
</comment>
<evidence type="ECO:0000256" key="1">
    <source>
        <dbReference type="ARBA" id="ARBA00023015"/>
    </source>
</evidence>
<keyword evidence="5" id="KW-1185">Reference proteome</keyword>
<evidence type="ECO:0000256" key="2">
    <source>
        <dbReference type="ARBA" id="ARBA00023163"/>
    </source>
</evidence>
<feature type="region of interest" description="Leucine repeat II (LRII)" evidence="3">
    <location>
        <begin position="523"/>
        <end position="555"/>
    </location>
</feature>
<dbReference type="PANTHER" id="PTHR31636">
    <property type="entry name" value="OSJNBA0084A10.13 PROTEIN-RELATED"/>
    <property type="match status" value="1"/>
</dbReference>
<proteinExistence type="inferred from homology"/>
<feature type="region of interest" description="Leucine repeat I (LRI)" evidence="3">
    <location>
        <begin position="363"/>
        <end position="423"/>
    </location>
</feature>
<organism evidence="4 5">
    <name type="scientific">Lithospermum erythrorhizon</name>
    <name type="common">Purple gromwell</name>
    <name type="synonym">Lithospermum officinale var. erythrorhizon</name>
    <dbReference type="NCBI Taxonomy" id="34254"/>
    <lineage>
        <taxon>Eukaryota</taxon>
        <taxon>Viridiplantae</taxon>
        <taxon>Streptophyta</taxon>
        <taxon>Embryophyta</taxon>
        <taxon>Tracheophyta</taxon>
        <taxon>Spermatophyta</taxon>
        <taxon>Magnoliopsida</taxon>
        <taxon>eudicotyledons</taxon>
        <taxon>Gunneridae</taxon>
        <taxon>Pentapetalae</taxon>
        <taxon>asterids</taxon>
        <taxon>lamiids</taxon>
        <taxon>Boraginales</taxon>
        <taxon>Boraginaceae</taxon>
        <taxon>Boraginoideae</taxon>
        <taxon>Lithospermeae</taxon>
        <taxon>Lithospermum</taxon>
    </lineage>
</organism>
<keyword evidence="2" id="KW-0804">Transcription</keyword>
<comment type="caution">
    <text evidence="3">Lacks conserved residue(s) required for the propagation of feature annotation.</text>
</comment>
<name>A0AAV3PX28_LITER</name>
<reference evidence="4 5" key="1">
    <citation type="submission" date="2024-01" db="EMBL/GenBank/DDBJ databases">
        <title>The complete chloroplast genome sequence of Lithospermum erythrorhizon: insights into the phylogenetic relationship among Boraginaceae species and the maternal lineages of purple gromwells.</title>
        <authorList>
            <person name="Okada T."/>
            <person name="Watanabe K."/>
        </authorList>
    </citation>
    <scope>NUCLEOTIDE SEQUENCE [LARGE SCALE GENOMIC DNA]</scope>
</reference>
<dbReference type="EMBL" id="BAABME010002725">
    <property type="protein sequence ID" value="GAA0155828.1"/>
    <property type="molecule type" value="Genomic_DNA"/>
</dbReference>
<evidence type="ECO:0000313" key="5">
    <source>
        <dbReference type="Proteomes" id="UP001454036"/>
    </source>
</evidence>
<comment type="similarity">
    <text evidence="3">Belongs to the GRAS family.</text>
</comment>
<evidence type="ECO:0000256" key="3">
    <source>
        <dbReference type="PROSITE-ProRule" id="PRU01191"/>
    </source>
</evidence>
<accession>A0AAV3PX28</accession>
<dbReference type="Proteomes" id="UP001454036">
    <property type="component" value="Unassembled WGS sequence"/>
</dbReference>
<protein>
    <submittedName>
        <fullName evidence="4">Uncharacterized protein</fullName>
    </submittedName>
</protein>
<evidence type="ECO:0000313" key="4">
    <source>
        <dbReference type="EMBL" id="GAA0155828.1"/>
    </source>
</evidence>
<keyword evidence="1" id="KW-0805">Transcription regulation</keyword>
<feature type="short sequence motif" description="VHIID" evidence="3">
    <location>
        <begin position="473"/>
        <end position="477"/>
    </location>
</feature>
<dbReference type="InterPro" id="IPR005202">
    <property type="entry name" value="TF_GRAS"/>
</dbReference>
<gene>
    <name evidence="4" type="ORF">LIER_13468</name>
</gene>
<dbReference type="Pfam" id="PF03514">
    <property type="entry name" value="GRAS"/>
    <property type="match status" value="1"/>
</dbReference>
<feature type="region of interest" description="SAW" evidence="3">
    <location>
        <begin position="662"/>
        <end position="735"/>
    </location>
</feature>
<dbReference type="PROSITE" id="PS50985">
    <property type="entry name" value="GRAS"/>
    <property type="match status" value="1"/>
</dbReference>
<dbReference type="AlphaFoldDB" id="A0AAV3PX28"/>